<proteinExistence type="predicted"/>
<dbReference type="PANTHER" id="PTHR43280">
    <property type="entry name" value="ARAC-FAMILY TRANSCRIPTIONAL REGULATOR"/>
    <property type="match status" value="1"/>
</dbReference>
<dbReference type="SMART" id="SM00342">
    <property type="entry name" value="HTH_ARAC"/>
    <property type="match status" value="1"/>
</dbReference>
<dbReference type="Proteomes" id="UP000321816">
    <property type="component" value="Chromosome"/>
</dbReference>
<organism evidence="7 8">
    <name type="scientific">Alkalicoccus halolimnae</name>
    <dbReference type="NCBI Taxonomy" id="1667239"/>
    <lineage>
        <taxon>Bacteria</taxon>
        <taxon>Bacillati</taxon>
        <taxon>Bacillota</taxon>
        <taxon>Bacilli</taxon>
        <taxon>Bacillales</taxon>
        <taxon>Bacillaceae</taxon>
        <taxon>Alkalicoccus</taxon>
    </lineage>
</organism>
<dbReference type="SUPFAM" id="SSF52172">
    <property type="entry name" value="CheY-like"/>
    <property type="match status" value="1"/>
</dbReference>
<dbReference type="Gene3D" id="3.40.50.2300">
    <property type="match status" value="1"/>
</dbReference>
<evidence type="ECO:0000313" key="8">
    <source>
        <dbReference type="Proteomes" id="UP000321816"/>
    </source>
</evidence>
<evidence type="ECO:0000256" key="3">
    <source>
        <dbReference type="ARBA" id="ARBA00023163"/>
    </source>
</evidence>
<gene>
    <name evidence="7" type="ORF">FTX54_014615</name>
</gene>
<keyword evidence="2" id="KW-0238">DNA-binding</keyword>
<evidence type="ECO:0000313" key="7">
    <source>
        <dbReference type="EMBL" id="WWD79613.1"/>
    </source>
</evidence>
<accession>A0A5C7FJF5</accession>
<dbReference type="InterPro" id="IPR020449">
    <property type="entry name" value="Tscrpt_reg_AraC-type_HTH"/>
</dbReference>
<dbReference type="CDD" id="cd17536">
    <property type="entry name" value="REC_YesN-like"/>
    <property type="match status" value="1"/>
</dbReference>
<dbReference type="RefSeq" id="WP_147803722.1">
    <property type="nucleotide sequence ID" value="NZ_CP144914.1"/>
</dbReference>
<keyword evidence="3" id="KW-0804">Transcription</keyword>
<dbReference type="PRINTS" id="PR00032">
    <property type="entry name" value="HTHARAC"/>
</dbReference>
<dbReference type="SUPFAM" id="SSF46689">
    <property type="entry name" value="Homeodomain-like"/>
    <property type="match status" value="2"/>
</dbReference>
<dbReference type="InterPro" id="IPR018062">
    <property type="entry name" value="HTH_AraC-typ_CS"/>
</dbReference>
<evidence type="ECO:0000256" key="4">
    <source>
        <dbReference type="PROSITE-ProRule" id="PRU00169"/>
    </source>
</evidence>
<dbReference type="PROSITE" id="PS00041">
    <property type="entry name" value="HTH_ARAC_FAMILY_1"/>
    <property type="match status" value="1"/>
</dbReference>
<feature type="domain" description="Response regulatory" evidence="6">
    <location>
        <begin position="3"/>
        <end position="120"/>
    </location>
</feature>
<dbReference type="SMART" id="SM00448">
    <property type="entry name" value="REC"/>
    <property type="match status" value="1"/>
</dbReference>
<sequence>MLRVVIVEDDQLVRKGIISAMPWEDFNMKIVGEASNGKKGLEVLKETASDLLITDLNMPVMSGLELMREVKKDFPDLHVVVLTLHQDFEAIQEALRLGALDYIAKVELEENKFEPVLQRIASIIETKKFTSSEEKAPSLEIAESLVLYKGEGEQFSESVIPDLHGVQKTQKLNKRTLLIPLQKGVSKEEVLAGWEYAGENYWILHTYRMEAYDETDIYYLLRSYAPVFTFYEKKGELVSLPLAGIHEELNTTLDNYSALFERVRRLTWIFDEEAFHDLIDAVYRWRLTKEDLVTLAREVRKELRDRFIHVPSQEEANIDDVTSWQEWLQFITDYRLRMQRQQQKNYSQEVLASVYKAIHQMETRYDESLTADQVANDVNMSKSYFNRCLKDMTELTFHQYMMRLRMNKAQEMLALTNLPILRIAEKCGYIDEKYFSKNFKKYVGILPSEFRKRQSSKNDFYTG</sequence>
<dbReference type="OrthoDB" id="9788446at2"/>
<dbReference type="InterPro" id="IPR009057">
    <property type="entry name" value="Homeodomain-like_sf"/>
</dbReference>
<protein>
    <submittedName>
        <fullName evidence="7">Response regulator</fullName>
    </submittedName>
</protein>
<dbReference type="PANTHER" id="PTHR43280:SF2">
    <property type="entry name" value="HTH-TYPE TRANSCRIPTIONAL REGULATOR EXSA"/>
    <property type="match status" value="1"/>
</dbReference>
<evidence type="ECO:0000256" key="2">
    <source>
        <dbReference type="ARBA" id="ARBA00023125"/>
    </source>
</evidence>
<dbReference type="GO" id="GO:0003700">
    <property type="term" value="F:DNA-binding transcription factor activity"/>
    <property type="evidence" value="ECO:0007669"/>
    <property type="project" value="InterPro"/>
</dbReference>
<evidence type="ECO:0000259" key="5">
    <source>
        <dbReference type="PROSITE" id="PS01124"/>
    </source>
</evidence>
<dbReference type="Pfam" id="PF12833">
    <property type="entry name" value="HTH_18"/>
    <property type="match status" value="1"/>
</dbReference>
<dbReference type="Pfam" id="PF00072">
    <property type="entry name" value="Response_reg"/>
    <property type="match status" value="1"/>
</dbReference>
<dbReference type="AlphaFoldDB" id="A0A5C7FJF5"/>
<dbReference type="EMBL" id="CP144914">
    <property type="protein sequence ID" value="WWD79613.1"/>
    <property type="molecule type" value="Genomic_DNA"/>
</dbReference>
<dbReference type="InterPro" id="IPR011006">
    <property type="entry name" value="CheY-like_superfamily"/>
</dbReference>
<dbReference type="GO" id="GO:0043565">
    <property type="term" value="F:sequence-specific DNA binding"/>
    <property type="evidence" value="ECO:0007669"/>
    <property type="project" value="InterPro"/>
</dbReference>
<feature type="domain" description="HTH araC/xylS-type" evidence="5">
    <location>
        <begin position="355"/>
        <end position="453"/>
    </location>
</feature>
<keyword evidence="8" id="KW-1185">Reference proteome</keyword>
<dbReference type="PROSITE" id="PS01124">
    <property type="entry name" value="HTH_ARAC_FAMILY_2"/>
    <property type="match status" value="1"/>
</dbReference>
<dbReference type="GO" id="GO:0000160">
    <property type="term" value="P:phosphorelay signal transduction system"/>
    <property type="evidence" value="ECO:0007669"/>
    <property type="project" value="InterPro"/>
</dbReference>
<dbReference type="PROSITE" id="PS50110">
    <property type="entry name" value="RESPONSE_REGULATORY"/>
    <property type="match status" value="1"/>
</dbReference>
<dbReference type="InterPro" id="IPR001789">
    <property type="entry name" value="Sig_transdc_resp-reg_receiver"/>
</dbReference>
<evidence type="ECO:0000259" key="6">
    <source>
        <dbReference type="PROSITE" id="PS50110"/>
    </source>
</evidence>
<keyword evidence="4" id="KW-0597">Phosphoprotein</keyword>
<feature type="modified residue" description="4-aspartylphosphate" evidence="4">
    <location>
        <position position="55"/>
    </location>
</feature>
<dbReference type="KEGG" id="ahal:FTX54_014615"/>
<evidence type="ECO:0000256" key="1">
    <source>
        <dbReference type="ARBA" id="ARBA00023015"/>
    </source>
</evidence>
<dbReference type="InterPro" id="IPR018060">
    <property type="entry name" value="HTH_AraC"/>
</dbReference>
<reference evidence="7 8" key="1">
    <citation type="submission" date="2024-01" db="EMBL/GenBank/DDBJ databases">
        <title>Complete Genome Sequence of Alkalicoccus halolimnae BZ-SZ-XJ29T, a Moderately Halophilic Bacterium Isolated from a Salt Lake.</title>
        <authorList>
            <person name="Zhao B."/>
        </authorList>
    </citation>
    <scope>NUCLEOTIDE SEQUENCE [LARGE SCALE GENOMIC DNA]</scope>
    <source>
        <strain evidence="7 8">BZ-SZ-XJ29</strain>
    </source>
</reference>
<name>A0A5C7FJF5_9BACI</name>
<dbReference type="Gene3D" id="1.10.10.60">
    <property type="entry name" value="Homeodomain-like"/>
    <property type="match status" value="2"/>
</dbReference>
<keyword evidence="1" id="KW-0805">Transcription regulation</keyword>